<dbReference type="InterPro" id="IPR052159">
    <property type="entry name" value="Competence_DNA_uptake"/>
</dbReference>
<dbReference type="Gene3D" id="3.60.15.10">
    <property type="entry name" value="Ribonuclease Z/Hydroxyacylglutathione hydrolase-like"/>
    <property type="match status" value="1"/>
</dbReference>
<dbReference type="InterPro" id="IPR035681">
    <property type="entry name" value="ComA-like_MBL"/>
</dbReference>
<feature type="transmembrane region" description="Helical" evidence="7">
    <location>
        <begin position="313"/>
        <end position="331"/>
    </location>
</feature>
<comment type="caution">
    <text evidence="9">The sequence shown here is derived from an EMBL/GenBank/DDBJ whole genome shotgun (WGS) entry which is preliminary data.</text>
</comment>
<feature type="transmembrane region" description="Helical" evidence="7">
    <location>
        <begin position="383"/>
        <end position="400"/>
    </location>
</feature>
<protein>
    <submittedName>
        <fullName evidence="9">Competence protein ComEC</fullName>
    </submittedName>
</protein>
<reference evidence="9 10" key="1">
    <citation type="submission" date="2020-07" db="EMBL/GenBank/DDBJ databases">
        <title>Sequencing the genomes of 1000 actinobacteria strains.</title>
        <authorList>
            <person name="Klenk H.-P."/>
        </authorList>
    </citation>
    <scope>NUCLEOTIDE SEQUENCE [LARGE SCALE GENOMIC DNA]</scope>
    <source>
        <strain evidence="9 10">DSM 45876</strain>
    </source>
</reference>
<dbReference type="PANTHER" id="PTHR30619:SF1">
    <property type="entry name" value="RECOMBINATION PROTEIN 2"/>
    <property type="match status" value="1"/>
</dbReference>
<keyword evidence="3 7" id="KW-0812">Transmembrane</keyword>
<keyword evidence="4 7" id="KW-1133">Transmembrane helix</keyword>
<dbReference type="InterPro" id="IPR001279">
    <property type="entry name" value="Metallo-B-lactamas"/>
</dbReference>
<feature type="domain" description="Metallo-beta-lactamase" evidence="8">
    <location>
        <begin position="570"/>
        <end position="768"/>
    </location>
</feature>
<dbReference type="SMART" id="SM00849">
    <property type="entry name" value="Lactamase_B"/>
    <property type="match status" value="1"/>
</dbReference>
<feature type="transmembrane region" description="Helical" evidence="7">
    <location>
        <begin position="440"/>
        <end position="464"/>
    </location>
</feature>
<feature type="transmembrane region" description="Helical" evidence="7">
    <location>
        <begin position="97"/>
        <end position="121"/>
    </location>
</feature>
<evidence type="ECO:0000256" key="6">
    <source>
        <dbReference type="SAM" id="MobiDB-lite"/>
    </source>
</evidence>
<comment type="subcellular location">
    <subcellularLocation>
        <location evidence="1">Cell membrane</location>
        <topology evidence="1">Multi-pass membrane protein</topology>
    </subcellularLocation>
</comment>
<organism evidence="9 10">
    <name type="scientific">Micromonospora jinlongensis</name>
    <dbReference type="NCBI Taxonomy" id="1287877"/>
    <lineage>
        <taxon>Bacteria</taxon>
        <taxon>Bacillati</taxon>
        <taxon>Actinomycetota</taxon>
        <taxon>Actinomycetes</taxon>
        <taxon>Micromonosporales</taxon>
        <taxon>Micromonosporaceae</taxon>
        <taxon>Micromonospora</taxon>
    </lineage>
</organism>
<dbReference type="InterPro" id="IPR004477">
    <property type="entry name" value="ComEC_N"/>
</dbReference>
<feature type="transmembrane region" description="Helical" evidence="7">
    <location>
        <begin position="476"/>
        <end position="496"/>
    </location>
</feature>
<dbReference type="Proteomes" id="UP000523545">
    <property type="component" value="Unassembled WGS sequence"/>
</dbReference>
<feature type="transmembrane region" description="Helical" evidence="7">
    <location>
        <begin position="66"/>
        <end position="85"/>
    </location>
</feature>
<evidence type="ECO:0000256" key="3">
    <source>
        <dbReference type="ARBA" id="ARBA00022692"/>
    </source>
</evidence>
<dbReference type="Pfam" id="PF03772">
    <property type="entry name" value="Competence"/>
    <property type="match status" value="1"/>
</dbReference>
<dbReference type="AlphaFoldDB" id="A0A7Y9X0Z1"/>
<feature type="region of interest" description="Disordered" evidence="6">
    <location>
        <begin position="1"/>
        <end position="36"/>
    </location>
</feature>
<evidence type="ECO:0000256" key="4">
    <source>
        <dbReference type="ARBA" id="ARBA00022989"/>
    </source>
</evidence>
<evidence type="ECO:0000256" key="7">
    <source>
        <dbReference type="SAM" id="Phobius"/>
    </source>
</evidence>
<gene>
    <name evidence="9" type="ORF">HNR22_002561</name>
</gene>
<feature type="transmembrane region" description="Helical" evidence="7">
    <location>
        <begin position="360"/>
        <end position="377"/>
    </location>
</feature>
<keyword evidence="5 7" id="KW-0472">Membrane</keyword>
<evidence type="ECO:0000259" key="8">
    <source>
        <dbReference type="SMART" id="SM00849"/>
    </source>
</evidence>
<proteinExistence type="predicted"/>
<evidence type="ECO:0000313" key="10">
    <source>
        <dbReference type="Proteomes" id="UP000523545"/>
    </source>
</evidence>
<dbReference type="InterPro" id="IPR036866">
    <property type="entry name" value="RibonucZ/Hydroxyglut_hydro"/>
</dbReference>
<name>A0A7Y9X0Z1_9ACTN</name>
<feature type="transmembrane region" description="Helical" evidence="7">
    <location>
        <begin position="534"/>
        <end position="556"/>
    </location>
</feature>
<dbReference type="Pfam" id="PF00753">
    <property type="entry name" value="Lactamase_B"/>
    <property type="match status" value="1"/>
</dbReference>
<dbReference type="NCBIfam" id="TIGR00360">
    <property type="entry name" value="ComEC_N-term"/>
    <property type="match status" value="1"/>
</dbReference>
<keyword evidence="10" id="KW-1185">Reference proteome</keyword>
<feature type="transmembrane region" description="Helical" evidence="7">
    <location>
        <begin position="287"/>
        <end position="306"/>
    </location>
</feature>
<dbReference type="PANTHER" id="PTHR30619">
    <property type="entry name" value="DNA INTERNALIZATION/COMPETENCE PROTEIN COMEC/REC2"/>
    <property type="match status" value="1"/>
</dbReference>
<dbReference type="CDD" id="cd07731">
    <property type="entry name" value="ComA-like_MBL-fold"/>
    <property type="match status" value="1"/>
</dbReference>
<evidence type="ECO:0000256" key="2">
    <source>
        <dbReference type="ARBA" id="ARBA00022475"/>
    </source>
</evidence>
<keyword evidence="2" id="KW-1003">Cell membrane</keyword>
<dbReference type="GO" id="GO:0005886">
    <property type="term" value="C:plasma membrane"/>
    <property type="evidence" value="ECO:0007669"/>
    <property type="project" value="UniProtKB-SubCell"/>
</dbReference>
<feature type="transmembrane region" description="Helical" evidence="7">
    <location>
        <begin position="43"/>
        <end position="60"/>
    </location>
</feature>
<accession>A0A7Y9X0Z1</accession>
<feature type="transmembrane region" description="Helical" evidence="7">
    <location>
        <begin position="508"/>
        <end position="527"/>
    </location>
</feature>
<evidence type="ECO:0000256" key="1">
    <source>
        <dbReference type="ARBA" id="ARBA00004651"/>
    </source>
</evidence>
<evidence type="ECO:0000256" key="5">
    <source>
        <dbReference type="ARBA" id="ARBA00023136"/>
    </source>
</evidence>
<evidence type="ECO:0000313" key="9">
    <source>
        <dbReference type="EMBL" id="NYH42834.1"/>
    </source>
</evidence>
<sequence>MSESAVAAGPSPAGRAQPAPLAGPAQSTPLVGRARSEPPDLRLAGLAVAAWLTALAGLHLGSRTTLLVASTAAGLTAIGAVHLLGRLGSPRAMARRYGWVAVAVGLGVICGGAATAARLAVRDAPAIRALAEQRAPITADLVVRDDPRPIRSAGRPGMLLVSTELVRLTGPDGRRIHASVRLLVLATDPAWRGLLPGQRLTVDGRLGVPRGGDLTAAVLSTNDPPQRHGAPSWAQRAAGTLRTGLQRACAPLPDDPGGLLPGLVVGDTSRLPPAVEADFQATGMTHLNAVSGSNVAIVVGAVLLLARWSRAGPWLAAALCGVALVGFVILVRPSPSVVRAATMGAIGLAALAAGRPRAALPALAAAVTVLVLVDPELAGDPGFALSVLATGGLLLLAPRWRDGLRRRGVPPGLAEALAVPAAAQLACGPVVAGISGTVSLVAVPANLLAVPAIAPATVLGVLAAMVSPIWPGGAEFVAWLASWPAWWLVVIARQGARLPGGTLPWPGGVPGALLLTGLTVALLLAVRRPLVRRLVAVVGVAAVLGALPVRLVAAGWPPAGWVVVACAVGQGDALVLPVDPGRAVVVDAGPEPGAVDACLRRLGVREVPLLVISHFHADHVGGVAGVFRGRRVGAVLTPSSTDPESGRDLVRAAATGGRAALLTTAAGARHPVGGVDLLVLGPPYPLAGTRSDPNNNSLVLRATVAGVRILLAGDAETEEQHAMVARAAPGQLRADVLKVAHHGSAYQDPGFLDAVRPTVALVPVGTGNTYGHPSPGLLAQLGRGGVRVLRTDTDGDVAAVRTGDGLAVARRGVPAGRQP</sequence>
<feature type="transmembrane region" description="Helical" evidence="7">
    <location>
        <begin position="412"/>
        <end position="434"/>
    </location>
</feature>
<dbReference type="SUPFAM" id="SSF56281">
    <property type="entry name" value="Metallo-hydrolase/oxidoreductase"/>
    <property type="match status" value="1"/>
</dbReference>
<dbReference type="EMBL" id="JACCHK010000001">
    <property type="protein sequence ID" value="NYH42834.1"/>
    <property type="molecule type" value="Genomic_DNA"/>
</dbReference>